<accession>A0A1E8B4F2</accession>
<organism evidence="1 2">
    <name type="scientific">Bacillus mycoides</name>
    <dbReference type="NCBI Taxonomy" id="1405"/>
    <lineage>
        <taxon>Bacteria</taxon>
        <taxon>Bacillati</taxon>
        <taxon>Bacillota</taxon>
        <taxon>Bacilli</taxon>
        <taxon>Bacillales</taxon>
        <taxon>Bacillaceae</taxon>
        <taxon>Bacillus</taxon>
        <taxon>Bacillus cereus group</taxon>
    </lineage>
</organism>
<protein>
    <submittedName>
        <fullName evidence="1">Uncharacterized protein</fullName>
    </submittedName>
</protein>
<proteinExistence type="predicted"/>
<dbReference type="Proteomes" id="UP000175706">
    <property type="component" value="Unassembled WGS sequence"/>
</dbReference>
<reference evidence="1 2" key="1">
    <citation type="submission" date="2016-05" db="EMBL/GenBank/DDBJ databases">
        <title>Bacillus thuringiensis and Bacillus weihenstephanensis as novel biocontrol agents of wilt causing Verticillium species.</title>
        <authorList>
            <person name="Hollensteiner J."/>
            <person name="Wemheuer F."/>
            <person name="Harting R."/>
            <person name="Kolarzyk A."/>
            <person name="Diaz-Valerio S."/>
            <person name="Poehlein A."/>
            <person name="Brzuszkiewicz E."/>
            <person name="Nesemann K."/>
            <person name="Braus-Stromeyer S."/>
            <person name="Braus G."/>
            <person name="Daniel R."/>
            <person name="Liesegang H."/>
        </authorList>
    </citation>
    <scope>NUCLEOTIDE SEQUENCE [LARGE SCALE GENOMIC DNA]</scope>
    <source>
        <strain evidence="1 2">GOE8</strain>
    </source>
</reference>
<sequence length="53" mass="6138">MCMEKYDIFISGSVKFIKGEQGYENVEKMGSYAIDGGISGWMFVKDRYSQRRT</sequence>
<dbReference type="EMBL" id="LXLT01000055">
    <property type="protein sequence ID" value="OFD75312.1"/>
    <property type="molecule type" value="Genomic_DNA"/>
</dbReference>
<evidence type="ECO:0000313" key="2">
    <source>
        <dbReference type="Proteomes" id="UP000175706"/>
    </source>
</evidence>
<gene>
    <name evidence="1" type="ORF">BWGOE8_36900</name>
</gene>
<name>A0A1E8B4F2_BACMY</name>
<comment type="caution">
    <text evidence="1">The sequence shown here is derived from an EMBL/GenBank/DDBJ whole genome shotgun (WGS) entry which is preliminary data.</text>
</comment>
<dbReference type="AlphaFoldDB" id="A0A1E8B4F2"/>
<evidence type="ECO:0000313" key="1">
    <source>
        <dbReference type="EMBL" id="OFD75312.1"/>
    </source>
</evidence>